<dbReference type="InterPro" id="IPR010629">
    <property type="entry name" value="Ins_allergen"/>
</dbReference>
<keyword evidence="2" id="KW-0732">Signal</keyword>
<dbReference type="Pfam" id="PF06757">
    <property type="entry name" value="Ins_allergen_rp"/>
    <property type="match status" value="1"/>
</dbReference>
<evidence type="ECO:0000256" key="1">
    <source>
        <dbReference type="SAM" id="MobiDB-lite"/>
    </source>
</evidence>
<protein>
    <submittedName>
        <fullName evidence="3">Uncharacterized protein</fullName>
    </submittedName>
</protein>
<evidence type="ECO:0000313" key="3">
    <source>
        <dbReference type="EMBL" id="BFG04749.1"/>
    </source>
</evidence>
<dbReference type="PANTHER" id="PTHR21163:SF0">
    <property type="entry name" value="GH08205P-RELATED"/>
    <property type="match status" value="1"/>
</dbReference>
<accession>A0AAU9GBB7</accession>
<feature type="compositionally biased region" description="Low complexity" evidence="1">
    <location>
        <begin position="31"/>
        <end position="50"/>
    </location>
</feature>
<dbReference type="Proteomes" id="UP001500889">
    <property type="component" value="Chromosome E"/>
</dbReference>
<dbReference type="PANTHER" id="PTHR21163">
    <property type="entry name" value="PROTEIN G12"/>
    <property type="match status" value="1"/>
</dbReference>
<organism evidence="3 4">
    <name type="scientific">Drosophila madeirensis</name>
    <name type="common">Fruit fly</name>
    <dbReference type="NCBI Taxonomy" id="30013"/>
    <lineage>
        <taxon>Eukaryota</taxon>
        <taxon>Metazoa</taxon>
        <taxon>Ecdysozoa</taxon>
        <taxon>Arthropoda</taxon>
        <taxon>Hexapoda</taxon>
        <taxon>Insecta</taxon>
        <taxon>Pterygota</taxon>
        <taxon>Neoptera</taxon>
        <taxon>Endopterygota</taxon>
        <taxon>Diptera</taxon>
        <taxon>Brachycera</taxon>
        <taxon>Muscomorpha</taxon>
        <taxon>Ephydroidea</taxon>
        <taxon>Drosophilidae</taxon>
        <taxon>Drosophila</taxon>
        <taxon>Sophophora</taxon>
    </lineage>
</organism>
<proteinExistence type="predicted"/>
<dbReference type="AlphaFoldDB" id="A0AAU9GBB7"/>
<reference evidence="3 4" key="1">
    <citation type="submission" date="2024-02" db="EMBL/GenBank/DDBJ databases">
        <title>A chromosome-level genome assembly of Drosophila madeirensis, a fruit fly species endemic to Madeira island.</title>
        <authorList>
            <person name="Tomihara K."/>
            <person name="Llopart A."/>
            <person name="Yamamoto D."/>
        </authorList>
    </citation>
    <scope>NUCLEOTIDE SEQUENCE [LARGE SCALE GENOMIC DNA]</scope>
    <source>
        <strain evidence="3 4">RF1</strain>
    </source>
</reference>
<dbReference type="EMBL" id="AP029267">
    <property type="protein sequence ID" value="BFG04749.1"/>
    <property type="molecule type" value="Genomic_DNA"/>
</dbReference>
<name>A0AAU9GBB7_DROMD</name>
<gene>
    <name evidence="3" type="ORF">DMAD_03640</name>
</gene>
<feature type="signal peptide" evidence="2">
    <location>
        <begin position="1"/>
        <end position="25"/>
    </location>
</feature>
<feature type="chain" id="PRO_5043695300" evidence="2">
    <location>
        <begin position="26"/>
        <end position="246"/>
    </location>
</feature>
<feature type="region of interest" description="Disordered" evidence="1">
    <location>
        <begin position="29"/>
        <end position="54"/>
    </location>
</feature>
<sequence length="246" mass="27519">MMMMDMKTLSLFCVLLAVFTCHTFAQSNAGNNPEDCPPDTNNTNNGTGTDNVDDDKNGQAGLCIAFQDVRDLIDHVALEALIETHSQCDAKFRKAIRFFNTPGFEEVALQLQESEAYQTALEELQGAGVDTADIEFILDIFACISVPVPLSQKSCDCSKIKKKGQSFLADLLALMPRRDVHNYYVDAQSKQSNFALFSRTVTSVEFQATLRANIKKHDVARPLRTLRRYGWDIPELLRATITILSW</sequence>
<keyword evidence="4" id="KW-1185">Reference proteome</keyword>
<evidence type="ECO:0000256" key="2">
    <source>
        <dbReference type="SAM" id="SignalP"/>
    </source>
</evidence>
<evidence type="ECO:0000313" key="4">
    <source>
        <dbReference type="Proteomes" id="UP001500889"/>
    </source>
</evidence>